<dbReference type="InterPro" id="IPR029033">
    <property type="entry name" value="His_PPase_superfam"/>
</dbReference>
<reference evidence="1 2" key="1">
    <citation type="submission" date="2017-10" db="EMBL/GenBank/DDBJ databases">
        <title>Genomics of the genus Arcobacter.</title>
        <authorList>
            <person name="Perez-Cataluna A."/>
            <person name="Figueras M.J."/>
        </authorList>
    </citation>
    <scope>NUCLEOTIDE SEQUENCE [LARGE SCALE GENOMIC DNA]</scope>
    <source>
        <strain evidence="1 2">CECT 8987</strain>
    </source>
</reference>
<organism evidence="1 2">
    <name type="scientific">Candidatus Marinarcus aquaticus</name>
    <dbReference type="NCBI Taxonomy" id="2044504"/>
    <lineage>
        <taxon>Bacteria</taxon>
        <taxon>Pseudomonadati</taxon>
        <taxon>Campylobacterota</taxon>
        <taxon>Epsilonproteobacteria</taxon>
        <taxon>Campylobacterales</taxon>
        <taxon>Arcobacteraceae</taxon>
        <taxon>Candidatus Marinarcus</taxon>
    </lineage>
</organism>
<evidence type="ECO:0000313" key="2">
    <source>
        <dbReference type="Proteomes" id="UP000290657"/>
    </source>
</evidence>
<dbReference type="PANTHER" id="PTHR47623:SF1">
    <property type="entry name" value="OS09G0287300 PROTEIN"/>
    <property type="match status" value="1"/>
</dbReference>
<dbReference type="OrthoDB" id="9810154at2"/>
<dbReference type="SUPFAM" id="SSF53254">
    <property type="entry name" value="Phosphoglycerate mutase-like"/>
    <property type="match status" value="1"/>
</dbReference>
<evidence type="ECO:0000313" key="1">
    <source>
        <dbReference type="EMBL" id="RXJ54613.1"/>
    </source>
</evidence>
<dbReference type="Gene3D" id="3.40.50.1240">
    <property type="entry name" value="Phosphoglycerate mutase-like"/>
    <property type="match status" value="1"/>
</dbReference>
<proteinExistence type="predicted"/>
<dbReference type="Pfam" id="PF00300">
    <property type="entry name" value="His_Phos_1"/>
    <property type="match status" value="1"/>
</dbReference>
<gene>
    <name evidence="1" type="ORF">CRV04_11300</name>
</gene>
<comment type="caution">
    <text evidence="1">The sequence shown here is derived from an EMBL/GenBank/DDBJ whole genome shotgun (WGS) entry which is preliminary data.</text>
</comment>
<dbReference type="CDD" id="cd07067">
    <property type="entry name" value="HP_PGM_like"/>
    <property type="match status" value="1"/>
</dbReference>
<dbReference type="EMBL" id="PDKN01000009">
    <property type="protein sequence ID" value="RXJ54613.1"/>
    <property type="molecule type" value="Genomic_DNA"/>
</dbReference>
<dbReference type="PANTHER" id="PTHR47623">
    <property type="entry name" value="OS09G0287300 PROTEIN"/>
    <property type="match status" value="1"/>
</dbReference>
<dbReference type="InterPro" id="IPR013078">
    <property type="entry name" value="His_Pase_superF_clade-1"/>
</dbReference>
<sequence>MMLELFLIRHAKSSWKDLTLDDFERPLNKRGKYSALFMSEKLLKKAAIPDMILCSPAKRAKATSKPFCKTLKVSNIHFDPLIYEASMHDLYTMIKQISPSHKKVFLIGHNPELNALAYELVQHQENIPTCGIVHIQFHTQLWENVTQECAKKVNFYFPKQYNDFFDYF</sequence>
<protein>
    <submittedName>
        <fullName evidence="1">Phosphohistidine phosphatase</fullName>
    </submittedName>
</protein>
<dbReference type="Proteomes" id="UP000290657">
    <property type="component" value="Unassembled WGS sequence"/>
</dbReference>
<dbReference type="AlphaFoldDB" id="A0A4Q0XPA6"/>
<name>A0A4Q0XPA6_9BACT</name>
<keyword evidence="2" id="KW-1185">Reference proteome</keyword>
<accession>A0A4Q0XPA6</accession>